<comment type="caution">
    <text evidence="1">The sequence shown here is derived from an EMBL/GenBank/DDBJ whole genome shotgun (WGS) entry which is preliminary data.</text>
</comment>
<accession>A0A433SA67</accession>
<evidence type="ECO:0000313" key="1">
    <source>
        <dbReference type="EMBL" id="RUS65621.1"/>
    </source>
</evidence>
<sequence length="79" mass="9169">MKENTLDALIDSISNSNKIKNFIIGNCSSEEKKEIRLNLVYLIFNFNGREILIQYYAADESYPDVEISFDDFINIVKNN</sequence>
<reference evidence="1 2" key="1">
    <citation type="submission" date="2018-01" db="EMBL/GenBank/DDBJ databases">
        <title>Saezia sanguinis gen. nov., sp. nov., in the order Burkholderiales isolated from human blood.</title>
        <authorList>
            <person name="Medina-Pascual M.J."/>
            <person name="Valdezate S."/>
            <person name="Monzon S."/>
            <person name="Cuesta I."/>
            <person name="Carrasco G."/>
            <person name="Villalon P."/>
            <person name="Saez-Nieto J.A."/>
        </authorList>
    </citation>
    <scope>NUCLEOTIDE SEQUENCE [LARGE SCALE GENOMIC DNA]</scope>
    <source>
        <strain evidence="1 2">CNM695-12</strain>
    </source>
</reference>
<protein>
    <submittedName>
        <fullName evidence="1">Uncharacterized protein</fullName>
    </submittedName>
</protein>
<dbReference type="EMBL" id="PQSP01000010">
    <property type="protein sequence ID" value="RUS65621.1"/>
    <property type="molecule type" value="Genomic_DNA"/>
</dbReference>
<evidence type="ECO:0000313" key="2">
    <source>
        <dbReference type="Proteomes" id="UP000286947"/>
    </source>
</evidence>
<proteinExistence type="predicted"/>
<dbReference type="RefSeq" id="WP_126980874.1">
    <property type="nucleotide sequence ID" value="NZ_PQSP01000010.1"/>
</dbReference>
<dbReference type="AlphaFoldDB" id="A0A433SA67"/>
<gene>
    <name evidence="1" type="ORF">CUZ56_02707</name>
</gene>
<dbReference type="Proteomes" id="UP000286947">
    <property type="component" value="Unassembled WGS sequence"/>
</dbReference>
<keyword evidence="2" id="KW-1185">Reference proteome</keyword>
<dbReference type="OrthoDB" id="9256180at2"/>
<organism evidence="1 2">
    <name type="scientific">Saezia sanguinis</name>
    <dbReference type="NCBI Taxonomy" id="1965230"/>
    <lineage>
        <taxon>Bacteria</taxon>
        <taxon>Pseudomonadati</taxon>
        <taxon>Pseudomonadota</taxon>
        <taxon>Betaproteobacteria</taxon>
        <taxon>Burkholderiales</taxon>
        <taxon>Saeziaceae</taxon>
        <taxon>Saezia</taxon>
    </lineage>
</organism>
<name>A0A433SA67_9BURK</name>